<dbReference type="FunFam" id="2.60.40.790:FF:000014">
    <property type="entry name" value="AT-rich interactive domain-containing protein 3"/>
    <property type="match status" value="1"/>
</dbReference>
<feature type="compositionally biased region" description="Polar residues" evidence="7">
    <location>
        <begin position="259"/>
        <end position="272"/>
    </location>
</feature>
<dbReference type="InterPro" id="IPR002068">
    <property type="entry name" value="A-crystallin/Hsp20_dom"/>
</dbReference>
<feature type="compositionally biased region" description="Basic and acidic residues" evidence="7">
    <location>
        <begin position="188"/>
        <end position="197"/>
    </location>
</feature>
<evidence type="ECO:0000313" key="11">
    <source>
        <dbReference type="RefSeq" id="XP_008782834.2"/>
    </source>
</evidence>
<dbReference type="KEGG" id="pda:103702274"/>
<evidence type="ECO:0000256" key="2">
    <source>
        <dbReference type="ARBA" id="ARBA00023125"/>
    </source>
</evidence>
<gene>
    <name evidence="11 12" type="primary">LOC103702274</name>
</gene>
<dbReference type="Proteomes" id="UP000228380">
    <property type="component" value="Chromosome 7"/>
</dbReference>
<dbReference type="PANTHER" id="PTHR15348">
    <property type="entry name" value="AT-RICH INTERACTIVE DOMAIN-CONTAINING PROTEIN ARID DOMAIN- CONTAINING PROTEIN DEAD RINGER PROTEIN B-CELL REGULATOR OF IGH TRANSCRIPTION BRIGHT"/>
    <property type="match status" value="1"/>
</dbReference>
<feature type="compositionally biased region" description="Basic and acidic residues" evidence="7">
    <location>
        <begin position="1"/>
        <end position="10"/>
    </location>
</feature>
<evidence type="ECO:0000256" key="3">
    <source>
        <dbReference type="ARBA" id="ARBA00023163"/>
    </source>
</evidence>
<dbReference type="InterPro" id="IPR036431">
    <property type="entry name" value="ARID_dom_sf"/>
</dbReference>
<dbReference type="SUPFAM" id="SSF49764">
    <property type="entry name" value="HSP20-like chaperones"/>
    <property type="match status" value="1"/>
</dbReference>
<keyword evidence="10" id="KW-1185">Reference proteome</keyword>
<dbReference type="RefSeq" id="XP_026658474.2">
    <property type="nucleotide sequence ID" value="XM_026802673.2"/>
</dbReference>
<feature type="compositionally biased region" description="Basic residues" evidence="7">
    <location>
        <begin position="487"/>
        <end position="502"/>
    </location>
</feature>
<feature type="domain" description="ARID" evidence="9">
    <location>
        <begin position="324"/>
        <end position="415"/>
    </location>
</feature>
<protein>
    <submittedName>
        <fullName evidence="11 12">AT-rich interactive domain-containing protein 5-like</fullName>
    </submittedName>
</protein>
<reference evidence="11 12" key="2">
    <citation type="submission" date="2025-04" db="UniProtKB">
        <authorList>
            <consortium name="RefSeq"/>
        </authorList>
    </citation>
    <scope>IDENTIFICATION</scope>
    <source>
        <tissue evidence="11 12">Young leaves</tissue>
    </source>
</reference>
<comment type="similarity">
    <text evidence="5 6">Belongs to the small heat shock protein (HSP20) family.</text>
</comment>
<evidence type="ECO:0000256" key="7">
    <source>
        <dbReference type="SAM" id="MobiDB-lite"/>
    </source>
</evidence>
<dbReference type="AlphaFoldDB" id="A0A8B8J1F5"/>
<evidence type="ECO:0000256" key="1">
    <source>
        <dbReference type="ARBA" id="ARBA00023015"/>
    </source>
</evidence>
<dbReference type="PROSITE" id="PS51011">
    <property type="entry name" value="ARID"/>
    <property type="match status" value="1"/>
</dbReference>
<dbReference type="CDD" id="cd16100">
    <property type="entry name" value="ARID"/>
    <property type="match status" value="1"/>
</dbReference>
<keyword evidence="4" id="KW-0539">Nucleus</keyword>
<keyword evidence="2" id="KW-0238">DNA-binding</keyword>
<keyword evidence="1" id="KW-0805">Transcription regulation</keyword>
<organism evidence="10 12">
    <name type="scientific">Phoenix dactylifera</name>
    <name type="common">Date palm</name>
    <dbReference type="NCBI Taxonomy" id="42345"/>
    <lineage>
        <taxon>Eukaryota</taxon>
        <taxon>Viridiplantae</taxon>
        <taxon>Streptophyta</taxon>
        <taxon>Embryophyta</taxon>
        <taxon>Tracheophyta</taxon>
        <taxon>Spermatophyta</taxon>
        <taxon>Magnoliopsida</taxon>
        <taxon>Liliopsida</taxon>
        <taxon>Arecaceae</taxon>
        <taxon>Coryphoideae</taxon>
        <taxon>Phoeniceae</taxon>
        <taxon>Phoenix</taxon>
    </lineage>
</organism>
<dbReference type="PANTHER" id="PTHR15348:SF0">
    <property type="entry name" value="PROTEIN DEAD RINGER"/>
    <property type="match status" value="1"/>
</dbReference>
<dbReference type="GeneID" id="103702274"/>
<dbReference type="GO" id="GO:0005634">
    <property type="term" value="C:nucleus"/>
    <property type="evidence" value="ECO:0007669"/>
    <property type="project" value="TreeGrafter"/>
</dbReference>
<dbReference type="GO" id="GO:0006357">
    <property type="term" value="P:regulation of transcription by RNA polymerase II"/>
    <property type="evidence" value="ECO:0007669"/>
    <property type="project" value="InterPro"/>
</dbReference>
<evidence type="ECO:0000256" key="5">
    <source>
        <dbReference type="PROSITE-ProRule" id="PRU00285"/>
    </source>
</evidence>
<dbReference type="InterPro" id="IPR045147">
    <property type="entry name" value="ARI3A/B/C"/>
</dbReference>
<evidence type="ECO:0000259" key="8">
    <source>
        <dbReference type="PROSITE" id="PS01031"/>
    </source>
</evidence>
<evidence type="ECO:0000313" key="10">
    <source>
        <dbReference type="Proteomes" id="UP000228380"/>
    </source>
</evidence>
<dbReference type="GO" id="GO:0003677">
    <property type="term" value="F:DNA binding"/>
    <property type="evidence" value="ECO:0007669"/>
    <property type="project" value="UniProtKB-KW"/>
</dbReference>
<feature type="domain" description="SHSP" evidence="8">
    <location>
        <begin position="523"/>
        <end position="624"/>
    </location>
</feature>
<evidence type="ECO:0000256" key="6">
    <source>
        <dbReference type="RuleBase" id="RU003616"/>
    </source>
</evidence>
<dbReference type="SMART" id="SM00501">
    <property type="entry name" value="BRIGHT"/>
    <property type="match status" value="1"/>
</dbReference>
<feature type="region of interest" description="Disordered" evidence="7">
    <location>
        <begin position="487"/>
        <end position="511"/>
    </location>
</feature>
<dbReference type="SMART" id="SM01014">
    <property type="entry name" value="ARID"/>
    <property type="match status" value="1"/>
</dbReference>
<feature type="region of interest" description="Disordered" evidence="7">
    <location>
        <begin position="1"/>
        <end position="30"/>
    </location>
</feature>
<dbReference type="Gene3D" id="1.10.150.60">
    <property type="entry name" value="ARID DNA-binding domain"/>
    <property type="match status" value="1"/>
</dbReference>
<evidence type="ECO:0000259" key="9">
    <source>
        <dbReference type="PROSITE" id="PS51011"/>
    </source>
</evidence>
<dbReference type="RefSeq" id="XP_008782834.2">
    <property type="nucleotide sequence ID" value="XM_008784612.4"/>
</dbReference>
<feature type="region of interest" description="Disordered" evidence="7">
    <location>
        <begin position="57"/>
        <end position="305"/>
    </location>
</feature>
<dbReference type="Pfam" id="PF01388">
    <property type="entry name" value="ARID"/>
    <property type="match status" value="1"/>
</dbReference>
<name>A0A8B8J1F5_PHODC</name>
<dbReference type="InterPro" id="IPR001606">
    <property type="entry name" value="ARID_dom"/>
</dbReference>
<feature type="compositionally biased region" description="Basic and acidic residues" evidence="7">
    <location>
        <begin position="273"/>
        <end position="282"/>
    </location>
</feature>
<keyword evidence="3" id="KW-0804">Transcription</keyword>
<dbReference type="Pfam" id="PF00011">
    <property type="entry name" value="HSP20"/>
    <property type="match status" value="1"/>
</dbReference>
<feature type="compositionally biased region" description="Basic and acidic residues" evidence="7">
    <location>
        <begin position="245"/>
        <end position="255"/>
    </location>
</feature>
<sequence>MSELKDHNDPVQDMPELPSNEHIGADVEDEDLQSLLQNPVDEQNSQFQTEVNFINDSRFSANPLEPDSAEQNIRETAIPSELQNSAEVPISRNQTDDDTEKPGDEVPVSMNQTENDSEKPRDEVPVSMNQTENDSEKLGDEVPVSMNHTENDSEKPRDEITVFMNQTESDSEKTGGEVPAFRNQTESGSEKTGDELHAFMNQTQSDSEKTGDGDPVSLNQRENNSEKTSDEVPFFMNRMEDDSERNDALDVKNEMESEMVNTSLEDGSNSLESDVKAAHSEDNYSTETPLKQERAEGEQPAPIESSNQSFTFDYFLDGDDSGSEEEQAAFMKELENFFRERSMEFKPPKFYGEGLNCLKLWRAVTKLGGYDRVTSCKLWRQVGESFKPPKTCTTVSWSFRGFYEKALLEYEKHKIRTGELQIPISDLPEAMVIDNQGGGNQASGSGRARRDAAARAMQGWHSQRLLGHGEVGDPIIKDKSSISLLKRDKHLKSNGAHKRKKPSNLEPEAKVGRTKDIQTQGDTTVVDVGAPADWVKINVRQTKDCFEVYALVPGLLREEVQVQSDPAGRLIISGEPEQPDNPWGVTPFKKVITLPSRIDPHQTSAVVTLHGQLFVRAPFAQSDR</sequence>
<dbReference type="Gene3D" id="2.60.40.790">
    <property type="match status" value="1"/>
</dbReference>
<evidence type="ECO:0000313" key="12">
    <source>
        <dbReference type="RefSeq" id="XP_026658474.2"/>
    </source>
</evidence>
<dbReference type="FunFam" id="1.10.150.60:FF:000009">
    <property type="entry name" value="AT-rich interactive domain-containing protein 3"/>
    <property type="match status" value="1"/>
</dbReference>
<dbReference type="SUPFAM" id="SSF46774">
    <property type="entry name" value="ARID-like"/>
    <property type="match status" value="1"/>
</dbReference>
<dbReference type="OrthoDB" id="1938591at2759"/>
<feature type="compositionally biased region" description="Basic and acidic residues" evidence="7">
    <location>
        <begin position="149"/>
        <end position="160"/>
    </location>
</feature>
<dbReference type="InterPro" id="IPR008978">
    <property type="entry name" value="HSP20-like_chaperone"/>
</dbReference>
<dbReference type="CDD" id="cd00298">
    <property type="entry name" value="ACD_sHsps_p23-like"/>
    <property type="match status" value="1"/>
</dbReference>
<reference evidence="10" key="1">
    <citation type="journal article" date="2019" name="Nat. Commun.">
        <title>Genome-wide association mapping of date palm fruit traits.</title>
        <authorList>
            <person name="Hazzouri K.M."/>
            <person name="Gros-Balthazard M."/>
            <person name="Flowers J.M."/>
            <person name="Copetti D."/>
            <person name="Lemansour A."/>
            <person name="Lebrun M."/>
            <person name="Masmoudi K."/>
            <person name="Ferrand S."/>
            <person name="Dhar M.I."/>
            <person name="Fresquez Z.A."/>
            <person name="Rosas U."/>
            <person name="Zhang J."/>
            <person name="Talag J."/>
            <person name="Lee S."/>
            <person name="Kudrna D."/>
            <person name="Powell R.F."/>
            <person name="Leitch I.J."/>
            <person name="Krueger R.R."/>
            <person name="Wing R.A."/>
            <person name="Amiri K.M.A."/>
            <person name="Purugganan M.D."/>
        </authorList>
    </citation>
    <scope>NUCLEOTIDE SEQUENCE [LARGE SCALE GENOMIC DNA]</scope>
    <source>
        <strain evidence="10">cv. Khalas</strain>
    </source>
</reference>
<proteinExistence type="inferred from homology"/>
<dbReference type="PROSITE" id="PS01031">
    <property type="entry name" value="SHSP"/>
    <property type="match status" value="1"/>
</dbReference>
<accession>A0A8B8J1F5</accession>
<evidence type="ECO:0000256" key="4">
    <source>
        <dbReference type="ARBA" id="ARBA00023242"/>
    </source>
</evidence>